<protein>
    <recommendedName>
        <fullName evidence="3">DUF86 family protein</fullName>
    </recommendedName>
</protein>
<evidence type="ECO:0008006" key="3">
    <source>
        <dbReference type="Google" id="ProtNLM"/>
    </source>
</evidence>
<dbReference type="GeneID" id="43331100"/>
<gene>
    <name evidence="1" type="ORF">HHUB_4272</name>
</gene>
<evidence type="ECO:0000313" key="1">
    <source>
        <dbReference type="EMBL" id="CQH64085.1"/>
    </source>
</evidence>
<dbReference type="Proteomes" id="UP000066737">
    <property type="component" value="Plasmid pSTJ001"/>
</dbReference>
<dbReference type="AlphaFoldDB" id="A0A0U5H4X0"/>
<dbReference type="EMBL" id="LN831303">
    <property type="protein sequence ID" value="CQH64085.1"/>
    <property type="molecule type" value="Genomic_DNA"/>
</dbReference>
<proteinExistence type="predicted"/>
<dbReference type="RefSeq" id="WP_157534023.1">
    <property type="nucleotide sequence ID" value="NZ_LN831303.1"/>
</dbReference>
<name>A0A0U5H4X0_9EURY</name>
<organism evidence="1 2">
    <name type="scientific">Halobacterium hubeiense</name>
    <dbReference type="NCBI Taxonomy" id="1407499"/>
    <lineage>
        <taxon>Archaea</taxon>
        <taxon>Methanobacteriati</taxon>
        <taxon>Methanobacteriota</taxon>
        <taxon>Stenosarchaea group</taxon>
        <taxon>Halobacteria</taxon>
        <taxon>Halobacteriales</taxon>
        <taxon>Halobacteriaceae</taxon>
        <taxon>Halobacterium</taxon>
    </lineage>
</organism>
<keyword evidence="2" id="KW-1185">Reference proteome</keyword>
<sequence length="167" mass="19563">MADRYQDSDDSTRLRMRVSHLEEDWESILDEWDDWGNIGSVKDELFQLIIQTHAVIEDLSTHLILVFVIKEEFQNGAFDYLYSGMSQGHREQLLVNCGILSKQTQGRLANFRGLRNEVAHGTHFHLDWWRDDVPERMNIAFEILDRMTDAFTDRELIDDIYAGEDAI</sequence>
<evidence type="ECO:0000313" key="2">
    <source>
        <dbReference type="Proteomes" id="UP000066737"/>
    </source>
</evidence>
<dbReference type="KEGG" id="hhb:Hhub_4272"/>
<dbReference type="OrthoDB" id="350751at2157"/>
<reference evidence="2" key="1">
    <citation type="journal article" date="2016" name="Environ. Microbiol.">
        <title>The complete genome of a viable archaeum isolated from 123-million-year-old rock salt.</title>
        <authorList>
            <person name="Jaakkola S.T."/>
            <person name="Pfeiffer F."/>
            <person name="Ravantti J.J."/>
            <person name="Guo Q."/>
            <person name="Liu Y."/>
            <person name="Chen X."/>
            <person name="Ma H."/>
            <person name="Yang C."/>
            <person name="Oksanen H.M."/>
            <person name="Bamford D.H."/>
        </authorList>
    </citation>
    <scope>NUCLEOTIDE SEQUENCE</scope>
    <source>
        <strain evidence="2">JI20-1</strain>
        <plasmid evidence="2">Plasmid pSTJ001</plasmid>
    </source>
</reference>
<accession>A0A0U5H4X0</accession>
<geneLocation type="plasmid" evidence="2">
    <name>pSTJ001</name>
</geneLocation>